<dbReference type="STRING" id="1862672.BO225_04865"/>
<sequence length="112" mass="12894">MKVALFDAALLNTPYIQAFVQEHNIGCAVVSSLYKDIENPLDIEIFIQKDLSIQNFVFQPIKDTLIVFDTKTQAWKRYYFQLFSLEESDTISVLAEQINCSIDKFNAKYSGK</sequence>
<dbReference type="EMBL" id="MPKA01000059">
    <property type="protein sequence ID" value="OLU46792.1"/>
    <property type="molecule type" value="Genomic_DNA"/>
</dbReference>
<dbReference type="Proteomes" id="UP000186705">
    <property type="component" value="Unassembled WGS sequence"/>
</dbReference>
<comment type="caution">
    <text evidence="1">The sequence shown here is derived from an EMBL/GenBank/DDBJ whole genome shotgun (WGS) entry which is preliminary data.</text>
</comment>
<evidence type="ECO:0000313" key="2">
    <source>
        <dbReference type="Proteomes" id="UP000186705"/>
    </source>
</evidence>
<dbReference type="AlphaFoldDB" id="A0A1U7NN96"/>
<dbReference type="GeneID" id="78276716"/>
<reference evidence="1 2" key="1">
    <citation type="submission" date="2016-11" db="EMBL/GenBank/DDBJ databases">
        <title>Description of two novel members of the family Erysipelotrichaceae: Ileibacterium lipovorans gen. nov., sp. nov. and Dubosiella newyorkensis, gen. nov., sp. nov.</title>
        <authorList>
            <person name="Cox L.M."/>
            <person name="Sohn J."/>
            <person name="Tyrrell K.L."/>
            <person name="Citron D.M."/>
            <person name="Lawson P.A."/>
            <person name="Patel N.B."/>
            <person name="Iizumi T."/>
            <person name="Perez-Perez G.I."/>
            <person name="Goldstein E.J."/>
            <person name="Blaser M.J."/>
        </authorList>
    </citation>
    <scope>NUCLEOTIDE SEQUENCE [LARGE SCALE GENOMIC DNA]</scope>
    <source>
        <strain evidence="1 2">NYU-BL-A4</strain>
    </source>
</reference>
<name>A0A1U7NN96_9FIRM</name>
<keyword evidence="2" id="KW-1185">Reference proteome</keyword>
<evidence type="ECO:0000313" key="1">
    <source>
        <dbReference type="EMBL" id="OLU46792.1"/>
    </source>
</evidence>
<proteinExistence type="predicted"/>
<protein>
    <submittedName>
        <fullName evidence="1">Uncharacterized protein</fullName>
    </submittedName>
</protein>
<accession>A0A1U7NN96</accession>
<dbReference type="RefSeq" id="WP_076341161.1">
    <property type="nucleotide sequence ID" value="NZ_CAPDDE010000015.1"/>
</dbReference>
<gene>
    <name evidence="1" type="ORF">BO225_04865</name>
</gene>
<organism evidence="1 2">
    <name type="scientific">Dubosiella newyorkensis</name>
    <dbReference type="NCBI Taxonomy" id="1862672"/>
    <lineage>
        <taxon>Bacteria</taxon>
        <taxon>Bacillati</taxon>
        <taxon>Bacillota</taxon>
        <taxon>Erysipelotrichia</taxon>
        <taxon>Erysipelotrichales</taxon>
        <taxon>Erysipelotrichaceae</taxon>
        <taxon>Dubosiella</taxon>
    </lineage>
</organism>